<keyword evidence="3" id="KW-0808">Transferase</keyword>
<dbReference type="SUPFAM" id="SSF82171">
    <property type="entry name" value="DPP6 N-terminal domain-like"/>
    <property type="match status" value="2"/>
</dbReference>
<evidence type="ECO:0000313" key="11">
    <source>
        <dbReference type="Proteomes" id="UP000500938"/>
    </source>
</evidence>
<dbReference type="InterPro" id="IPR017441">
    <property type="entry name" value="Protein_kinase_ATP_BS"/>
</dbReference>
<dbReference type="Pfam" id="PF00069">
    <property type="entry name" value="Pkinase"/>
    <property type="match status" value="1"/>
</dbReference>
<dbReference type="PROSITE" id="PS00107">
    <property type="entry name" value="PROTEIN_KINASE_ATP"/>
    <property type="match status" value="1"/>
</dbReference>
<dbReference type="InterPro" id="IPR008271">
    <property type="entry name" value="Ser/Thr_kinase_AS"/>
</dbReference>
<dbReference type="InterPro" id="IPR011659">
    <property type="entry name" value="WD40"/>
</dbReference>
<evidence type="ECO:0000256" key="3">
    <source>
        <dbReference type="ARBA" id="ARBA00022679"/>
    </source>
</evidence>
<dbReference type="PANTHER" id="PTHR43289">
    <property type="entry name" value="MITOGEN-ACTIVATED PROTEIN KINASE KINASE KINASE 20-RELATED"/>
    <property type="match status" value="1"/>
</dbReference>
<keyword evidence="4 7" id="KW-0547">Nucleotide-binding</keyword>
<dbReference type="Proteomes" id="UP000500938">
    <property type="component" value="Chromosome"/>
</dbReference>
<dbReference type="SMART" id="SM00220">
    <property type="entry name" value="S_TKc"/>
    <property type="match status" value="1"/>
</dbReference>
<feature type="region of interest" description="Disordered" evidence="8">
    <location>
        <begin position="247"/>
        <end position="283"/>
    </location>
</feature>
<keyword evidence="6 7" id="KW-0067">ATP-binding</keyword>
<dbReference type="Pfam" id="PF07676">
    <property type="entry name" value="PD40"/>
    <property type="match status" value="4"/>
</dbReference>
<dbReference type="SUPFAM" id="SSF56112">
    <property type="entry name" value="Protein kinase-like (PK-like)"/>
    <property type="match status" value="1"/>
</dbReference>
<feature type="domain" description="Protein kinase" evidence="9">
    <location>
        <begin position="7"/>
        <end position="266"/>
    </location>
</feature>
<dbReference type="Gene3D" id="1.10.510.10">
    <property type="entry name" value="Transferase(Phosphotransferase) domain 1"/>
    <property type="match status" value="1"/>
</dbReference>
<dbReference type="InterPro" id="IPR011009">
    <property type="entry name" value="Kinase-like_dom_sf"/>
</dbReference>
<dbReference type="AlphaFoldDB" id="A0A6M4IT54"/>
<evidence type="ECO:0000256" key="8">
    <source>
        <dbReference type="SAM" id="MobiDB-lite"/>
    </source>
</evidence>
<evidence type="ECO:0000256" key="7">
    <source>
        <dbReference type="PROSITE-ProRule" id="PRU10141"/>
    </source>
</evidence>
<keyword evidence="2" id="KW-0723">Serine/threonine-protein kinase</keyword>
<dbReference type="InterPro" id="IPR000719">
    <property type="entry name" value="Prot_kinase_dom"/>
</dbReference>
<accession>A0A6M4IT54</accession>
<dbReference type="RefSeq" id="WP_171227349.1">
    <property type="nucleotide sequence ID" value="NZ_CP053085.1"/>
</dbReference>
<dbReference type="EC" id="2.7.11.1" evidence="1"/>
<evidence type="ECO:0000256" key="4">
    <source>
        <dbReference type="ARBA" id="ARBA00022741"/>
    </source>
</evidence>
<dbReference type="GO" id="GO:0005524">
    <property type="term" value="F:ATP binding"/>
    <property type="evidence" value="ECO:0007669"/>
    <property type="project" value="UniProtKB-UniRule"/>
</dbReference>
<dbReference type="CDD" id="cd14014">
    <property type="entry name" value="STKc_PknB_like"/>
    <property type="match status" value="1"/>
</dbReference>
<dbReference type="Gene3D" id="2.120.10.60">
    <property type="entry name" value="Tricorn protease N-terminal domain"/>
    <property type="match status" value="1"/>
</dbReference>
<dbReference type="PROSITE" id="PS00108">
    <property type="entry name" value="PROTEIN_KINASE_ST"/>
    <property type="match status" value="1"/>
</dbReference>
<dbReference type="PROSITE" id="PS50011">
    <property type="entry name" value="PROTEIN_KINASE_DOM"/>
    <property type="match status" value="1"/>
</dbReference>
<gene>
    <name evidence="10" type="ORF">HKW67_21470</name>
</gene>
<feature type="compositionally biased region" description="Polar residues" evidence="8">
    <location>
        <begin position="260"/>
        <end position="271"/>
    </location>
</feature>
<dbReference type="KEGG" id="ggr:HKW67_21470"/>
<dbReference type="Gene3D" id="3.30.200.20">
    <property type="entry name" value="Phosphorylase Kinase, domain 1"/>
    <property type="match status" value="1"/>
</dbReference>
<dbReference type="GO" id="GO:0004674">
    <property type="term" value="F:protein serine/threonine kinase activity"/>
    <property type="evidence" value="ECO:0007669"/>
    <property type="project" value="UniProtKB-KW"/>
</dbReference>
<evidence type="ECO:0000259" key="9">
    <source>
        <dbReference type="PROSITE" id="PS50011"/>
    </source>
</evidence>
<evidence type="ECO:0000256" key="2">
    <source>
        <dbReference type="ARBA" id="ARBA00022527"/>
    </source>
</evidence>
<name>A0A6M4IT54_9BACT</name>
<evidence type="ECO:0000256" key="5">
    <source>
        <dbReference type="ARBA" id="ARBA00022777"/>
    </source>
</evidence>
<evidence type="ECO:0000313" key="10">
    <source>
        <dbReference type="EMBL" id="QJR37913.1"/>
    </source>
</evidence>
<protein>
    <recommendedName>
        <fullName evidence="1">non-specific serine/threonine protein kinase</fullName>
        <ecNumber evidence="1">2.7.11.1</ecNumber>
    </recommendedName>
</protein>
<dbReference type="EMBL" id="CP053085">
    <property type="protein sequence ID" value="QJR37913.1"/>
    <property type="molecule type" value="Genomic_DNA"/>
</dbReference>
<dbReference type="FunFam" id="1.10.510.10:FF:000021">
    <property type="entry name" value="Serine/threonine protein kinase"/>
    <property type="match status" value="1"/>
</dbReference>
<keyword evidence="11" id="KW-1185">Reference proteome</keyword>
<evidence type="ECO:0000256" key="1">
    <source>
        <dbReference type="ARBA" id="ARBA00012513"/>
    </source>
</evidence>
<dbReference type="Gene3D" id="2.120.10.30">
    <property type="entry name" value="TolB, C-terminal domain"/>
    <property type="match status" value="2"/>
</dbReference>
<organism evidence="10 11">
    <name type="scientific">Gemmatimonas groenlandica</name>
    <dbReference type="NCBI Taxonomy" id="2732249"/>
    <lineage>
        <taxon>Bacteria</taxon>
        <taxon>Pseudomonadati</taxon>
        <taxon>Gemmatimonadota</taxon>
        <taxon>Gemmatimonadia</taxon>
        <taxon>Gemmatimonadales</taxon>
        <taxon>Gemmatimonadaceae</taxon>
        <taxon>Gemmatimonas</taxon>
    </lineage>
</organism>
<dbReference type="PANTHER" id="PTHR43289:SF6">
    <property type="entry name" value="SERINE_THREONINE-PROTEIN KINASE NEKL-3"/>
    <property type="match status" value="1"/>
</dbReference>
<dbReference type="InterPro" id="IPR011042">
    <property type="entry name" value="6-blade_b-propeller_TolB-like"/>
</dbReference>
<feature type="binding site" evidence="7">
    <location>
        <position position="36"/>
    </location>
    <ligand>
        <name>ATP</name>
        <dbReference type="ChEBI" id="CHEBI:30616"/>
    </ligand>
</feature>
<evidence type="ECO:0000256" key="6">
    <source>
        <dbReference type="ARBA" id="ARBA00022840"/>
    </source>
</evidence>
<keyword evidence="5 10" id="KW-0418">Kinase</keyword>
<proteinExistence type="predicted"/>
<sequence length="863" mass="93025">MALAERYTVDRELGAGGMATVYLAHDLKHERDVAIKVLHPDLGAALGADRFLSEIKTTAKLQHPHILPLLDSGAADGLLYYVMPYVRGETLRARLDRERQLPLDDALRIAREVAGALEHAHRQGIIHRDIKPENILLQDGAAVVADFGIALAVQQAGGPRLTQTGLSLGTPQYMSPEQAMGERTIDARSDIYALGAVTYEMLAGEPPFTGASVQAIVAKVLSERPVSLGTLRDTVPPSLNDAVMRALSRSPADRPASAGQFASSLATATDTRSAERSALRTPMRPSRWRVATGVVAALALSGAAYWLGARQGTAPVTFNRTVRLTLDEGIETTPAISPDGKTLAYSSKRGGTWDVYVQRIGGRTPIVIAGDSSSDEEFPTFSPDGQRIAFSRANGVFVVEATGENVRRVSPRGFASSWSPKGDAIVYETESSRYPLAVTAVGTLEIVDVRSGAVRTVATGPDAVYQPVWSPSGERLAMVVLRNGQRDIQTVPASGGTPVRLTSDAAIDLEPEWSADGRFVYYASNRGGTMGIWRIGVNQRSGEATGSPQLVAAGAESGFEFPRVARDAGRLVFRARSLTQNPAVADLDIRQRTLSNARPLSSRAVTLAVSDVSDDGRTLALFSQEPPADLWMVDSDGRNLRQITTDGTNNRLPRFTADGRLVFYSNRTGTYQAFRMNADGSALEPLTAIAYGMITYPQLTADGRTLLFADSSLAAVEADGPWPATRAQVRRLTGAVVDGVPIAPSSYSPDGRYIVGNRRDRPRGAALAVYDRAQRRAWGLDSLAVSWYPGWLPDSRTLLAELRDGTFGLLDVVSNNVQRVSGALPGHAVGQLVVVSRDGRKVFYTVHREEANIWMLESVDERR</sequence>
<reference evidence="10 11" key="1">
    <citation type="submission" date="2020-05" db="EMBL/GenBank/DDBJ databases">
        <title>Complete genome sequence of Gemmatimonas greenlandica TET16.</title>
        <authorList>
            <person name="Zeng Y."/>
        </authorList>
    </citation>
    <scope>NUCLEOTIDE SEQUENCE [LARGE SCALE GENOMIC DNA]</scope>
    <source>
        <strain evidence="10 11">TET16</strain>
    </source>
</reference>